<dbReference type="Pfam" id="PF02452">
    <property type="entry name" value="PemK_toxin"/>
    <property type="match status" value="1"/>
</dbReference>
<evidence type="ECO:0000313" key="2">
    <source>
        <dbReference type="Proteomes" id="UP000012488"/>
    </source>
</evidence>
<dbReference type="GO" id="GO:0003677">
    <property type="term" value="F:DNA binding"/>
    <property type="evidence" value="ECO:0007669"/>
    <property type="project" value="InterPro"/>
</dbReference>
<sequence>MTRGDIVTVSPPGAYGKPRPAIVVQSDWLAGTDSTLVCLVTSTLREAPLFRLTVEPTPANGLRSTSQIMVDKIIALPRAKCGTRIGRLERDTLTALNRMLAIVLGPAD</sequence>
<gene>
    <name evidence="1" type="ORF">MMSR116_22900</name>
</gene>
<dbReference type="KEGG" id="mmes:MMSR116_22900"/>
<dbReference type="InterPro" id="IPR003477">
    <property type="entry name" value="PemK-like"/>
</dbReference>
<dbReference type="Gene3D" id="2.30.30.110">
    <property type="match status" value="1"/>
</dbReference>
<protein>
    <submittedName>
        <fullName evidence="1">Type II toxin-antitoxin system PemK/MazF family toxin</fullName>
    </submittedName>
</protein>
<proteinExistence type="predicted"/>
<dbReference type="RefSeq" id="WP_010686231.1">
    <property type="nucleotide sequence ID" value="NZ_CP043538.1"/>
</dbReference>
<accession>A0A6B9FPX7</accession>
<dbReference type="AlphaFoldDB" id="A0A6B9FPX7"/>
<dbReference type="InterPro" id="IPR011067">
    <property type="entry name" value="Plasmid_toxin/cell-grow_inhib"/>
</dbReference>
<dbReference type="EMBL" id="CP043538">
    <property type="protein sequence ID" value="QGY04437.1"/>
    <property type="molecule type" value="Genomic_DNA"/>
</dbReference>
<name>A0A6B9FPX7_9HYPH</name>
<organism evidence="1 2">
    <name type="scientific">Methylobacterium mesophilicum SR1.6/6</name>
    <dbReference type="NCBI Taxonomy" id="908290"/>
    <lineage>
        <taxon>Bacteria</taxon>
        <taxon>Pseudomonadati</taxon>
        <taxon>Pseudomonadota</taxon>
        <taxon>Alphaproteobacteria</taxon>
        <taxon>Hyphomicrobiales</taxon>
        <taxon>Methylobacteriaceae</taxon>
        <taxon>Methylobacterium</taxon>
    </lineage>
</organism>
<dbReference type="GO" id="GO:0016075">
    <property type="term" value="P:rRNA catabolic process"/>
    <property type="evidence" value="ECO:0007669"/>
    <property type="project" value="TreeGrafter"/>
</dbReference>
<dbReference type="PANTHER" id="PTHR33988">
    <property type="entry name" value="ENDORIBONUCLEASE MAZF-RELATED"/>
    <property type="match status" value="1"/>
</dbReference>
<reference evidence="1 2" key="2">
    <citation type="journal article" date="2013" name="Genome Announc.">
        <title>Draft Genome Sequence of Methylobacterium mesophilicum Strain SR1.6/6, Isolated from Citrus sinensis.</title>
        <authorList>
            <person name="Marinho Almeida D."/>
            <person name="Dini-Andreote F."/>
            <person name="Camargo Neves A.A."/>
            <person name="Juca Ramos R.T."/>
            <person name="Andreote F.D."/>
            <person name="Carneiro A.R."/>
            <person name="Oliveira de Souza Lima A."/>
            <person name="Caracciolo Gomes de Sa P.H."/>
            <person name="Ribeiro Barbosa M.S."/>
            <person name="Araujo W.L."/>
            <person name="Silva A."/>
        </authorList>
    </citation>
    <scope>NUCLEOTIDE SEQUENCE [LARGE SCALE GENOMIC DNA]</scope>
    <source>
        <strain evidence="1 2">SR1.6/6</strain>
    </source>
</reference>
<dbReference type="GO" id="GO:0004521">
    <property type="term" value="F:RNA endonuclease activity"/>
    <property type="evidence" value="ECO:0007669"/>
    <property type="project" value="TreeGrafter"/>
</dbReference>
<dbReference type="OrthoDB" id="3196747at2"/>
<dbReference type="GO" id="GO:0006402">
    <property type="term" value="P:mRNA catabolic process"/>
    <property type="evidence" value="ECO:0007669"/>
    <property type="project" value="TreeGrafter"/>
</dbReference>
<dbReference type="SUPFAM" id="SSF50118">
    <property type="entry name" value="Cell growth inhibitor/plasmid maintenance toxic component"/>
    <property type="match status" value="1"/>
</dbReference>
<evidence type="ECO:0000313" key="1">
    <source>
        <dbReference type="EMBL" id="QGY04437.1"/>
    </source>
</evidence>
<dbReference type="Proteomes" id="UP000012488">
    <property type="component" value="Chromosome"/>
</dbReference>
<reference evidence="1 2" key="1">
    <citation type="journal article" date="2012" name="Genet. Mol. Biol.">
        <title>Analysis of 16S rRNA and mxaF genes revealing insights into Methylobacterium niche-specific plant association.</title>
        <authorList>
            <person name="Dourado M.N."/>
            <person name="Andreote F.D."/>
            <person name="Dini-Andreote F."/>
            <person name="Conti R."/>
            <person name="Araujo J.M."/>
            <person name="Araujo W.L."/>
        </authorList>
    </citation>
    <scope>NUCLEOTIDE SEQUENCE [LARGE SCALE GENOMIC DNA]</scope>
    <source>
        <strain evidence="1 2">SR1.6/6</strain>
    </source>
</reference>